<keyword evidence="1" id="KW-1133">Transmembrane helix</keyword>
<evidence type="ECO:0000313" key="3">
    <source>
        <dbReference type="Proteomes" id="UP000271339"/>
    </source>
</evidence>
<dbReference type="AlphaFoldDB" id="A0A3L9YD65"/>
<dbReference type="InterPro" id="IPR057695">
    <property type="entry name" value="DUF7935"/>
</dbReference>
<keyword evidence="1" id="KW-0812">Transmembrane</keyword>
<dbReference type="EMBL" id="REFC01000013">
    <property type="protein sequence ID" value="RMA58636.1"/>
    <property type="molecule type" value="Genomic_DNA"/>
</dbReference>
<keyword evidence="3" id="KW-1185">Reference proteome</keyword>
<proteinExistence type="predicted"/>
<organism evidence="2 3">
    <name type="scientific">Ulvibacter antarcticus</name>
    <dbReference type="NCBI Taxonomy" id="442714"/>
    <lineage>
        <taxon>Bacteria</taxon>
        <taxon>Pseudomonadati</taxon>
        <taxon>Bacteroidota</taxon>
        <taxon>Flavobacteriia</taxon>
        <taxon>Flavobacteriales</taxon>
        <taxon>Flavobacteriaceae</taxon>
        <taxon>Ulvibacter</taxon>
    </lineage>
</organism>
<gene>
    <name evidence="2" type="ORF">BXY75_2010</name>
</gene>
<evidence type="ECO:0000256" key="1">
    <source>
        <dbReference type="SAM" id="Phobius"/>
    </source>
</evidence>
<dbReference type="OrthoDB" id="1493032at2"/>
<comment type="caution">
    <text evidence="2">The sequence shown here is derived from an EMBL/GenBank/DDBJ whole genome shotgun (WGS) entry which is preliminary data.</text>
</comment>
<protein>
    <submittedName>
        <fullName evidence="2">Uncharacterized protein</fullName>
    </submittedName>
</protein>
<accession>A0A3L9YD65</accession>
<sequence>MEDVTQIVNYFAYLLPAIVVGIVAWHFFKGHTANEEGRRRYLIQKEAQNKILPMRLQAYERITLFLERIDPLKLLIRVKPFSDEIPKYEELLIRNIEQEFDHNLTQQIYLTQECWNLVNAAKNATIHIIRQGAMHEKDGTSDSMREWLLRNFMEDVTPSQKALAYVKKEVGELF</sequence>
<reference evidence="2 3" key="1">
    <citation type="submission" date="2018-10" db="EMBL/GenBank/DDBJ databases">
        <title>Genomic Encyclopedia of Archaeal and Bacterial Type Strains, Phase II (KMG-II): from individual species to whole genera.</title>
        <authorList>
            <person name="Goeker M."/>
        </authorList>
    </citation>
    <scope>NUCLEOTIDE SEQUENCE [LARGE SCALE GENOMIC DNA]</scope>
    <source>
        <strain evidence="2 3">DSM 23424</strain>
    </source>
</reference>
<dbReference type="Pfam" id="PF25589">
    <property type="entry name" value="DUF7935"/>
    <property type="match status" value="1"/>
</dbReference>
<evidence type="ECO:0000313" key="2">
    <source>
        <dbReference type="EMBL" id="RMA58636.1"/>
    </source>
</evidence>
<dbReference type="Proteomes" id="UP000271339">
    <property type="component" value="Unassembled WGS sequence"/>
</dbReference>
<name>A0A3L9YD65_9FLAO</name>
<keyword evidence="1" id="KW-0472">Membrane</keyword>
<feature type="transmembrane region" description="Helical" evidence="1">
    <location>
        <begin position="7"/>
        <end position="28"/>
    </location>
</feature>
<dbReference type="RefSeq" id="WP_121907582.1">
    <property type="nucleotide sequence ID" value="NZ_REFC01000013.1"/>
</dbReference>